<protein>
    <submittedName>
        <fullName evidence="5">SAM-dependent methyltransferase</fullName>
    </submittedName>
</protein>
<dbReference type="SUPFAM" id="SSF53335">
    <property type="entry name" value="S-adenosyl-L-methionine-dependent methyltransferases"/>
    <property type="match status" value="1"/>
</dbReference>
<evidence type="ECO:0000256" key="3">
    <source>
        <dbReference type="ARBA" id="ARBA00022691"/>
    </source>
</evidence>
<organism evidence="5 6">
    <name type="scientific">Solirubrum puertoriconensis</name>
    <dbReference type="NCBI Taxonomy" id="1751427"/>
    <lineage>
        <taxon>Bacteria</taxon>
        <taxon>Pseudomonadati</taxon>
        <taxon>Bacteroidota</taxon>
        <taxon>Cytophagia</taxon>
        <taxon>Cytophagales</taxon>
    </lineage>
</organism>
<accession>A0A9X0HLE8</accession>
<dbReference type="AlphaFoldDB" id="A0A9X0HLE8"/>
<keyword evidence="1 5" id="KW-0489">Methyltransferase</keyword>
<feature type="domain" description="Methyltransferase" evidence="4">
    <location>
        <begin position="63"/>
        <end position="155"/>
    </location>
</feature>
<keyword evidence="2" id="KW-0808">Transferase</keyword>
<keyword evidence="3" id="KW-0949">S-adenosyl-L-methionine</keyword>
<dbReference type="PANTHER" id="PTHR43464:SF19">
    <property type="entry name" value="UBIQUINONE BIOSYNTHESIS O-METHYLTRANSFERASE, MITOCHONDRIAL"/>
    <property type="match status" value="1"/>
</dbReference>
<dbReference type="InterPro" id="IPR029063">
    <property type="entry name" value="SAM-dependent_MTases_sf"/>
</dbReference>
<evidence type="ECO:0000313" key="5">
    <source>
        <dbReference type="EMBL" id="KUG08066.1"/>
    </source>
</evidence>
<keyword evidence="6" id="KW-1185">Reference proteome</keyword>
<evidence type="ECO:0000313" key="6">
    <source>
        <dbReference type="Proteomes" id="UP000054223"/>
    </source>
</evidence>
<dbReference type="RefSeq" id="WP_059069126.1">
    <property type="nucleotide sequence ID" value="NZ_LNAL01000006.1"/>
</dbReference>
<dbReference type="CDD" id="cd02440">
    <property type="entry name" value="AdoMet_MTases"/>
    <property type="match status" value="1"/>
</dbReference>
<reference evidence="5 6" key="1">
    <citation type="submission" date="2015-11" db="EMBL/GenBank/DDBJ databases">
        <title>Solirubrum puertoriconensis gen. nov. an environmental bacteria isolated in Puerto Rico.</title>
        <authorList>
            <person name="Cuebas-Irizarry M.F."/>
            <person name="Montalvo-Rodriguez R."/>
        </authorList>
    </citation>
    <scope>NUCLEOTIDE SEQUENCE [LARGE SCALE GENOMIC DNA]</scope>
    <source>
        <strain evidence="5 6">MC1A</strain>
    </source>
</reference>
<sequence length="238" mass="27441">MPDFTRRSSEPELMDDLTLASDDLRQNLDELEVINTRLGGYRVVLNALQRLRPRLPAGRPVRIADLGSGGGDTLRRVAQWARQQDLAVELVGLDANAFMVDYARARSQAYPEIEFKQQDIFAPDFALQRYDVVMCSLFCHHFAAQELVPMLRQWREQAHVAVVINDLHRHPLAYHSIKWLTRLLGGSYLVQNDAPLSVARAFRRTDWEELLATAAITRYELRWQWAFRWQLIIEGAGE</sequence>
<dbReference type="GO" id="GO:0008168">
    <property type="term" value="F:methyltransferase activity"/>
    <property type="evidence" value="ECO:0007669"/>
    <property type="project" value="UniProtKB-KW"/>
</dbReference>
<evidence type="ECO:0000259" key="4">
    <source>
        <dbReference type="Pfam" id="PF13649"/>
    </source>
</evidence>
<dbReference type="PANTHER" id="PTHR43464">
    <property type="entry name" value="METHYLTRANSFERASE"/>
    <property type="match status" value="1"/>
</dbReference>
<name>A0A9X0HLE8_SOLP1</name>
<proteinExistence type="predicted"/>
<dbReference type="Gene3D" id="3.40.50.150">
    <property type="entry name" value="Vaccinia Virus protein VP39"/>
    <property type="match status" value="1"/>
</dbReference>
<dbReference type="EMBL" id="LNAL01000006">
    <property type="protein sequence ID" value="KUG08066.1"/>
    <property type="molecule type" value="Genomic_DNA"/>
</dbReference>
<dbReference type="InterPro" id="IPR041698">
    <property type="entry name" value="Methyltransf_25"/>
</dbReference>
<comment type="caution">
    <text evidence="5">The sequence shown here is derived from an EMBL/GenBank/DDBJ whole genome shotgun (WGS) entry which is preliminary data.</text>
</comment>
<gene>
    <name evidence="5" type="ORF">ASU33_07635</name>
</gene>
<dbReference type="Pfam" id="PF13649">
    <property type="entry name" value="Methyltransf_25"/>
    <property type="match status" value="1"/>
</dbReference>
<evidence type="ECO:0000256" key="1">
    <source>
        <dbReference type="ARBA" id="ARBA00022603"/>
    </source>
</evidence>
<evidence type="ECO:0000256" key="2">
    <source>
        <dbReference type="ARBA" id="ARBA00022679"/>
    </source>
</evidence>
<dbReference type="Proteomes" id="UP000054223">
    <property type="component" value="Unassembled WGS sequence"/>
</dbReference>
<dbReference type="GO" id="GO:0032259">
    <property type="term" value="P:methylation"/>
    <property type="evidence" value="ECO:0007669"/>
    <property type="project" value="UniProtKB-KW"/>
</dbReference>